<evidence type="ECO:0000256" key="5">
    <source>
        <dbReference type="ARBA" id="ARBA00023319"/>
    </source>
</evidence>
<dbReference type="PANTHER" id="PTHR19343:SF13">
    <property type="entry name" value="T CELL RECEPTOR ALPHA VARIABLE 21"/>
    <property type="match status" value="1"/>
</dbReference>
<reference evidence="8" key="2">
    <citation type="submission" date="2025-09" db="UniProtKB">
        <authorList>
            <consortium name="Ensembl"/>
        </authorList>
    </citation>
    <scope>IDENTIFICATION</scope>
</reference>
<dbReference type="AlphaFoldDB" id="A0A8C6VNL4"/>
<keyword evidence="2" id="KW-0391">Immunity</keyword>
<keyword evidence="3" id="KW-1064">Adaptive immunity</keyword>
<dbReference type="SUPFAM" id="SSF48726">
    <property type="entry name" value="Immunoglobulin"/>
    <property type="match status" value="1"/>
</dbReference>
<evidence type="ECO:0000259" key="7">
    <source>
        <dbReference type="PROSITE" id="PS50835"/>
    </source>
</evidence>
<keyword evidence="9" id="KW-1185">Reference proteome</keyword>
<keyword evidence="5" id="KW-0393">Immunoglobulin domain</keyword>
<dbReference type="OrthoDB" id="9360647at2759"/>
<dbReference type="Gene3D" id="2.60.40.10">
    <property type="entry name" value="Immunoglobulins"/>
    <property type="match status" value="1"/>
</dbReference>
<dbReference type="InterPro" id="IPR007110">
    <property type="entry name" value="Ig-like_dom"/>
</dbReference>
<dbReference type="GO" id="GO:0042605">
    <property type="term" value="F:peptide antigen binding"/>
    <property type="evidence" value="ECO:0007669"/>
    <property type="project" value="TreeGrafter"/>
</dbReference>
<dbReference type="PROSITE" id="PS50835">
    <property type="entry name" value="IG_LIKE"/>
    <property type="match status" value="1"/>
</dbReference>
<accession>A0A8C6VNL4</accession>
<sequence>SLLLIVFVSGQATVTQKHKFLSVKEGDSILLDCSYQEMEYSLQWYKQYPGGQPEFMVLQTSPGTEAKDHFEMTLDTNNKATSLYLKNIQLRDSAVYFCAWEYSYYPVYRFSPLVGPFLSHLQIL</sequence>
<dbReference type="SMART" id="SM00406">
    <property type="entry name" value="IGv"/>
    <property type="match status" value="1"/>
</dbReference>
<feature type="domain" description="Ig-like" evidence="7">
    <location>
        <begin position="12"/>
        <end position="98"/>
    </location>
</feature>
<proteinExistence type="predicted"/>
<keyword evidence="6" id="KW-1279">T cell receptor</keyword>
<dbReference type="Pfam" id="PF07686">
    <property type="entry name" value="V-set"/>
    <property type="match status" value="1"/>
</dbReference>
<dbReference type="PANTHER" id="PTHR19343">
    <property type="entry name" value="T CELL RECEPTOR ALPHA VARIABLE 1-2"/>
    <property type="match status" value="1"/>
</dbReference>
<evidence type="ECO:0000256" key="6">
    <source>
        <dbReference type="ARBA" id="ARBA00043266"/>
    </source>
</evidence>
<dbReference type="GO" id="GO:0042101">
    <property type="term" value="C:T cell receptor complex"/>
    <property type="evidence" value="ECO:0007669"/>
    <property type="project" value="UniProtKB-KW"/>
</dbReference>
<evidence type="ECO:0000313" key="8">
    <source>
        <dbReference type="Ensembl" id="ENSNNAP00000008387.1"/>
    </source>
</evidence>
<evidence type="ECO:0000256" key="4">
    <source>
        <dbReference type="ARBA" id="ARBA00023170"/>
    </source>
</evidence>
<dbReference type="OMA" id="SIINCKY"/>
<keyword evidence="1" id="KW-0732">Signal</keyword>
<evidence type="ECO:0000256" key="3">
    <source>
        <dbReference type="ARBA" id="ARBA00023130"/>
    </source>
</evidence>
<evidence type="ECO:0000256" key="1">
    <source>
        <dbReference type="ARBA" id="ARBA00022729"/>
    </source>
</evidence>
<dbReference type="GeneTree" id="ENSGT00990000205915"/>
<dbReference type="Ensembl" id="ENSNNAT00000008791.1">
    <property type="protein sequence ID" value="ENSNNAP00000008387.1"/>
    <property type="gene ID" value="ENSNNAG00000005633.1"/>
</dbReference>
<dbReference type="GO" id="GO:0002250">
    <property type="term" value="P:adaptive immune response"/>
    <property type="evidence" value="ECO:0007669"/>
    <property type="project" value="UniProtKB-KW"/>
</dbReference>
<reference evidence="8" key="1">
    <citation type="submission" date="2025-08" db="UniProtKB">
        <authorList>
            <consortium name="Ensembl"/>
        </authorList>
    </citation>
    <scope>IDENTIFICATION</scope>
</reference>
<protein>
    <recommendedName>
        <fullName evidence="7">Ig-like domain-containing protein</fullName>
    </recommendedName>
</protein>
<evidence type="ECO:0000313" key="9">
    <source>
        <dbReference type="Proteomes" id="UP000694559"/>
    </source>
</evidence>
<dbReference type="InterPro" id="IPR003599">
    <property type="entry name" value="Ig_sub"/>
</dbReference>
<dbReference type="InterPro" id="IPR013106">
    <property type="entry name" value="Ig_V-set"/>
</dbReference>
<organism evidence="8 9">
    <name type="scientific">Naja naja</name>
    <name type="common">Indian cobra</name>
    <dbReference type="NCBI Taxonomy" id="35670"/>
    <lineage>
        <taxon>Eukaryota</taxon>
        <taxon>Metazoa</taxon>
        <taxon>Chordata</taxon>
        <taxon>Craniata</taxon>
        <taxon>Vertebrata</taxon>
        <taxon>Euteleostomi</taxon>
        <taxon>Lepidosauria</taxon>
        <taxon>Squamata</taxon>
        <taxon>Bifurcata</taxon>
        <taxon>Unidentata</taxon>
        <taxon>Episquamata</taxon>
        <taxon>Toxicofera</taxon>
        <taxon>Serpentes</taxon>
        <taxon>Colubroidea</taxon>
        <taxon>Elapidae</taxon>
        <taxon>Elapinae</taxon>
        <taxon>Naja</taxon>
    </lineage>
</organism>
<evidence type="ECO:0000256" key="2">
    <source>
        <dbReference type="ARBA" id="ARBA00022859"/>
    </source>
</evidence>
<dbReference type="Proteomes" id="UP000694559">
    <property type="component" value="Unplaced"/>
</dbReference>
<dbReference type="InterPro" id="IPR036179">
    <property type="entry name" value="Ig-like_dom_sf"/>
</dbReference>
<dbReference type="SMART" id="SM00409">
    <property type="entry name" value="IG"/>
    <property type="match status" value="1"/>
</dbReference>
<keyword evidence="4" id="KW-0675">Receptor</keyword>
<name>A0A8C6VNL4_NAJNA</name>
<dbReference type="InterPro" id="IPR051006">
    <property type="entry name" value="TCR_variable_domain"/>
</dbReference>
<dbReference type="InterPro" id="IPR013783">
    <property type="entry name" value="Ig-like_fold"/>
</dbReference>